<name>A0A438INW6_VITVI</name>
<accession>A0A438INW6</accession>
<evidence type="ECO:0000313" key="1">
    <source>
        <dbReference type="EMBL" id="RVW98371.1"/>
    </source>
</evidence>
<gene>
    <name evidence="1" type="primary">POLX_193</name>
    <name evidence="1" type="ORF">CK203_034337</name>
</gene>
<protein>
    <submittedName>
        <fullName evidence="1">Retrovirus-related Pol polyprotein from transposon TNT 1-94</fullName>
    </submittedName>
</protein>
<dbReference type="CDD" id="cd09272">
    <property type="entry name" value="RNase_HI_RT_Ty1"/>
    <property type="match status" value="1"/>
</dbReference>
<proteinExistence type="predicted"/>
<organism evidence="1 2">
    <name type="scientific">Vitis vinifera</name>
    <name type="common">Grape</name>
    <dbReference type="NCBI Taxonomy" id="29760"/>
    <lineage>
        <taxon>Eukaryota</taxon>
        <taxon>Viridiplantae</taxon>
        <taxon>Streptophyta</taxon>
        <taxon>Embryophyta</taxon>
        <taxon>Tracheophyta</taxon>
        <taxon>Spermatophyta</taxon>
        <taxon>Magnoliopsida</taxon>
        <taxon>eudicotyledons</taxon>
        <taxon>Gunneridae</taxon>
        <taxon>Pentapetalae</taxon>
        <taxon>rosids</taxon>
        <taxon>Vitales</taxon>
        <taxon>Vitaceae</taxon>
        <taxon>Viteae</taxon>
        <taxon>Vitis</taxon>
    </lineage>
</organism>
<dbReference type="PANTHER" id="PTHR11439:SF467">
    <property type="entry name" value="INTEGRASE CATALYTIC DOMAIN-CONTAINING PROTEIN"/>
    <property type="match status" value="1"/>
</dbReference>
<evidence type="ECO:0000313" key="2">
    <source>
        <dbReference type="Proteomes" id="UP000288805"/>
    </source>
</evidence>
<reference evidence="1 2" key="1">
    <citation type="journal article" date="2018" name="PLoS Genet.">
        <title>Population sequencing reveals clonal diversity and ancestral inbreeding in the grapevine cultivar Chardonnay.</title>
        <authorList>
            <person name="Roach M.J."/>
            <person name="Johnson D.L."/>
            <person name="Bohlmann J."/>
            <person name="van Vuuren H.J."/>
            <person name="Jones S.J."/>
            <person name="Pretorius I.S."/>
            <person name="Schmidt S.A."/>
            <person name="Borneman A.R."/>
        </authorList>
    </citation>
    <scope>NUCLEOTIDE SEQUENCE [LARGE SCALE GENOMIC DNA]</scope>
    <source>
        <strain evidence="2">cv. Chardonnay</strain>
        <tissue evidence="1">Leaf</tissue>
    </source>
</reference>
<dbReference type="AlphaFoldDB" id="A0A438INW6"/>
<dbReference type="Proteomes" id="UP000288805">
    <property type="component" value="Unassembled WGS sequence"/>
</dbReference>
<sequence length="184" mass="20995">MERIPYASAIRSLMYAQTCTRPDIGFAVGMLGRYQSNPGMDHWKATKKVMRKSTFGYVYMLVGAAISWKSAKQTIIVASTMEAEFVARFEAIVHGLWLRNFISGLAIVDTIEKSLRIYCDNSAAIFFYKNDKYSNGAKHMELKYFSVKEEVQKQWVSIEHINNELMVADPLTKGLPPKTFKRTC</sequence>
<comment type="caution">
    <text evidence="1">The sequence shown here is derived from an EMBL/GenBank/DDBJ whole genome shotgun (WGS) entry which is preliminary data.</text>
</comment>
<dbReference type="EMBL" id="QGNW01000094">
    <property type="protein sequence ID" value="RVW98371.1"/>
    <property type="molecule type" value="Genomic_DNA"/>
</dbReference>
<dbReference type="PANTHER" id="PTHR11439">
    <property type="entry name" value="GAG-POL-RELATED RETROTRANSPOSON"/>
    <property type="match status" value="1"/>
</dbReference>